<evidence type="ECO:0000256" key="3">
    <source>
        <dbReference type="ARBA" id="ARBA00012438"/>
    </source>
</evidence>
<evidence type="ECO:0000256" key="5">
    <source>
        <dbReference type="ARBA" id="ARBA00022679"/>
    </source>
</evidence>
<keyword evidence="4" id="KW-0597">Phosphoprotein</keyword>
<evidence type="ECO:0000256" key="7">
    <source>
        <dbReference type="ARBA" id="ARBA00023012"/>
    </source>
</evidence>
<dbReference type="CDD" id="cd00075">
    <property type="entry name" value="HATPase"/>
    <property type="match status" value="1"/>
</dbReference>
<dbReference type="GO" id="GO:0004721">
    <property type="term" value="F:phosphoprotein phosphatase activity"/>
    <property type="evidence" value="ECO:0007669"/>
    <property type="project" value="TreeGrafter"/>
</dbReference>
<proteinExistence type="predicted"/>
<dbReference type="SMART" id="SM00387">
    <property type="entry name" value="HATPase_c"/>
    <property type="match status" value="1"/>
</dbReference>
<dbReference type="Pfam" id="PF02518">
    <property type="entry name" value="HATPase_c"/>
    <property type="match status" value="1"/>
</dbReference>
<dbReference type="Proteomes" id="UP000290921">
    <property type="component" value="Unassembled WGS sequence"/>
</dbReference>
<evidence type="ECO:0000256" key="2">
    <source>
        <dbReference type="ARBA" id="ARBA00004370"/>
    </source>
</evidence>
<dbReference type="InterPro" id="IPR050351">
    <property type="entry name" value="BphY/WalK/GraS-like"/>
</dbReference>
<dbReference type="InterPro" id="IPR004358">
    <property type="entry name" value="Sig_transdc_His_kin-like_C"/>
</dbReference>
<dbReference type="EMBL" id="QMAP01000011">
    <property type="protein sequence ID" value="RXI46112.1"/>
    <property type="molecule type" value="Genomic_DNA"/>
</dbReference>
<evidence type="ECO:0000256" key="1">
    <source>
        <dbReference type="ARBA" id="ARBA00000085"/>
    </source>
</evidence>
<dbReference type="AlphaFoldDB" id="A0A4Q0UXY1"/>
<dbReference type="RefSeq" id="WP_129009501.1">
    <property type="nucleotide sequence ID" value="NZ_AP026804.1"/>
</dbReference>
<feature type="domain" description="Histidine kinase" evidence="8">
    <location>
        <begin position="32"/>
        <end position="254"/>
    </location>
</feature>
<gene>
    <name evidence="9" type="ORF">DP130_11125</name>
</gene>
<dbReference type="EC" id="2.7.13.3" evidence="3"/>
<dbReference type="GO" id="GO:0000155">
    <property type="term" value="F:phosphorelay sensor kinase activity"/>
    <property type="evidence" value="ECO:0007669"/>
    <property type="project" value="TreeGrafter"/>
</dbReference>
<sequence length="265" mass="30551">MSFMKFPELHEDLDILKFYNLIGRYNPNELLNMINEFNPTIDTLVVLSKFLKAESRDKSSVSYEKANEYFENFYRNSLVFKKIIDNALDLNKLESCCFTLSLSNINLVSSVKNVVDSFENAIRSKEVSLEFINYMDKSFVACDEEKLQNIVFNLIYNSVKYTNKNDKIIISIKEKDNKIYICVEDTGVGIPSDELPKVFNKFFQGSISISEMDRGMGAGLFIVNKFVKILDGKIYIYSKPNKGTKIMIELPFFLLEKPCKKLVAI</sequence>
<dbReference type="InterPro" id="IPR005467">
    <property type="entry name" value="His_kinase_dom"/>
</dbReference>
<keyword evidence="5" id="KW-0808">Transferase</keyword>
<accession>A0A4Q0UXY1</accession>
<dbReference type="PANTHER" id="PTHR45453:SF1">
    <property type="entry name" value="PHOSPHATE REGULON SENSOR PROTEIN PHOR"/>
    <property type="match status" value="1"/>
</dbReference>
<keyword evidence="7" id="KW-0902">Two-component regulatory system</keyword>
<dbReference type="PROSITE" id="PS50109">
    <property type="entry name" value="HIS_KIN"/>
    <property type="match status" value="1"/>
</dbReference>
<protein>
    <recommendedName>
        <fullName evidence="3">histidine kinase</fullName>
        <ecNumber evidence="3">2.7.13.3</ecNumber>
    </recommendedName>
</protein>
<name>A0A4Q0UXY1_CLOTA</name>
<dbReference type="PANTHER" id="PTHR45453">
    <property type="entry name" value="PHOSPHATE REGULON SENSOR PROTEIN PHOR"/>
    <property type="match status" value="1"/>
</dbReference>
<evidence type="ECO:0000313" key="10">
    <source>
        <dbReference type="Proteomes" id="UP000290921"/>
    </source>
</evidence>
<dbReference type="GO" id="GO:0016036">
    <property type="term" value="P:cellular response to phosphate starvation"/>
    <property type="evidence" value="ECO:0007669"/>
    <property type="project" value="TreeGrafter"/>
</dbReference>
<evidence type="ECO:0000256" key="4">
    <source>
        <dbReference type="ARBA" id="ARBA00022553"/>
    </source>
</evidence>
<reference evidence="9 10" key="1">
    <citation type="submission" date="2018-06" db="EMBL/GenBank/DDBJ databases">
        <title>Genome conservation of Clostridium tetani.</title>
        <authorList>
            <person name="Bruggemann H."/>
            <person name="Popoff M.R."/>
        </authorList>
    </citation>
    <scope>NUCLEOTIDE SEQUENCE [LARGE SCALE GENOMIC DNA]</scope>
    <source>
        <strain evidence="9 10">2017.061</strain>
    </source>
</reference>
<comment type="catalytic activity">
    <reaction evidence="1">
        <text>ATP + protein L-histidine = ADP + protein N-phospho-L-histidine.</text>
        <dbReference type="EC" id="2.7.13.3"/>
    </reaction>
</comment>
<dbReference type="SUPFAM" id="SSF55874">
    <property type="entry name" value="ATPase domain of HSP90 chaperone/DNA topoisomerase II/histidine kinase"/>
    <property type="match status" value="1"/>
</dbReference>
<evidence type="ECO:0000259" key="8">
    <source>
        <dbReference type="PROSITE" id="PS50109"/>
    </source>
</evidence>
<dbReference type="InterPro" id="IPR036890">
    <property type="entry name" value="HATPase_C_sf"/>
</dbReference>
<evidence type="ECO:0000313" key="9">
    <source>
        <dbReference type="EMBL" id="RXI46112.1"/>
    </source>
</evidence>
<dbReference type="FunFam" id="3.30.565.10:FF:000006">
    <property type="entry name" value="Sensor histidine kinase WalK"/>
    <property type="match status" value="1"/>
</dbReference>
<keyword evidence="6" id="KW-0418">Kinase</keyword>
<evidence type="ECO:0000256" key="6">
    <source>
        <dbReference type="ARBA" id="ARBA00022777"/>
    </source>
</evidence>
<dbReference type="PRINTS" id="PR00344">
    <property type="entry name" value="BCTRLSENSOR"/>
</dbReference>
<dbReference type="InterPro" id="IPR003594">
    <property type="entry name" value="HATPase_dom"/>
</dbReference>
<comment type="subcellular location">
    <subcellularLocation>
        <location evidence="2">Membrane</location>
    </subcellularLocation>
</comment>
<dbReference type="Gene3D" id="3.30.565.10">
    <property type="entry name" value="Histidine kinase-like ATPase, C-terminal domain"/>
    <property type="match status" value="1"/>
</dbReference>
<dbReference type="GO" id="GO:0005886">
    <property type="term" value="C:plasma membrane"/>
    <property type="evidence" value="ECO:0007669"/>
    <property type="project" value="TreeGrafter"/>
</dbReference>
<organism evidence="9 10">
    <name type="scientific">Clostridium tetani</name>
    <dbReference type="NCBI Taxonomy" id="1513"/>
    <lineage>
        <taxon>Bacteria</taxon>
        <taxon>Bacillati</taxon>
        <taxon>Bacillota</taxon>
        <taxon>Clostridia</taxon>
        <taxon>Eubacteriales</taxon>
        <taxon>Clostridiaceae</taxon>
        <taxon>Clostridium</taxon>
    </lineage>
</organism>
<comment type="caution">
    <text evidence="9">The sequence shown here is derived from an EMBL/GenBank/DDBJ whole genome shotgun (WGS) entry which is preliminary data.</text>
</comment>